<reference evidence="1" key="2">
    <citation type="journal article" date="2015" name="Data Brief">
        <title>Shoot transcriptome of the giant reed, Arundo donax.</title>
        <authorList>
            <person name="Barrero R.A."/>
            <person name="Guerrero F.D."/>
            <person name="Moolhuijzen P."/>
            <person name="Goolsby J.A."/>
            <person name="Tidwell J."/>
            <person name="Bellgard S.E."/>
            <person name="Bellgard M.I."/>
        </authorList>
    </citation>
    <scope>NUCLEOTIDE SEQUENCE</scope>
    <source>
        <tissue evidence="1">Shoot tissue taken approximately 20 cm above the soil surface</tissue>
    </source>
</reference>
<name>A0A0A9C230_ARUDO</name>
<reference evidence="1" key="1">
    <citation type="submission" date="2014-09" db="EMBL/GenBank/DDBJ databases">
        <authorList>
            <person name="Magalhaes I.L.F."/>
            <person name="Oliveira U."/>
            <person name="Santos F.R."/>
            <person name="Vidigal T.H.D.A."/>
            <person name="Brescovit A.D."/>
            <person name="Santos A.J."/>
        </authorList>
    </citation>
    <scope>NUCLEOTIDE SEQUENCE</scope>
    <source>
        <tissue evidence="1">Shoot tissue taken approximately 20 cm above the soil surface</tissue>
    </source>
</reference>
<sequence>MGKLIAYFSNPLLQQEIYRKDFSKFSWQHFLHF</sequence>
<dbReference type="EMBL" id="GBRH01227536">
    <property type="protein sequence ID" value="JAD70359.1"/>
    <property type="molecule type" value="Transcribed_RNA"/>
</dbReference>
<proteinExistence type="predicted"/>
<evidence type="ECO:0000313" key="1">
    <source>
        <dbReference type="EMBL" id="JAD70359.1"/>
    </source>
</evidence>
<organism evidence="1">
    <name type="scientific">Arundo donax</name>
    <name type="common">Giant reed</name>
    <name type="synonym">Donax arundinaceus</name>
    <dbReference type="NCBI Taxonomy" id="35708"/>
    <lineage>
        <taxon>Eukaryota</taxon>
        <taxon>Viridiplantae</taxon>
        <taxon>Streptophyta</taxon>
        <taxon>Embryophyta</taxon>
        <taxon>Tracheophyta</taxon>
        <taxon>Spermatophyta</taxon>
        <taxon>Magnoliopsida</taxon>
        <taxon>Liliopsida</taxon>
        <taxon>Poales</taxon>
        <taxon>Poaceae</taxon>
        <taxon>PACMAD clade</taxon>
        <taxon>Arundinoideae</taxon>
        <taxon>Arundineae</taxon>
        <taxon>Arundo</taxon>
    </lineage>
</organism>
<dbReference type="AlphaFoldDB" id="A0A0A9C230"/>
<protein>
    <submittedName>
        <fullName evidence="1">Uncharacterized protein</fullName>
    </submittedName>
</protein>
<accession>A0A0A9C230</accession>